<protein>
    <submittedName>
        <fullName evidence="1">YcfD protein</fullName>
    </submittedName>
</protein>
<accession>F3FP96</accession>
<feature type="non-terminal residue" evidence="1">
    <location>
        <position position="25"/>
    </location>
</feature>
<evidence type="ECO:0000313" key="1">
    <source>
        <dbReference type="EMBL" id="EGH32038.1"/>
    </source>
</evidence>
<dbReference type="Proteomes" id="UP000004471">
    <property type="component" value="Unassembled WGS sequence"/>
</dbReference>
<sequence length="25" mass="2931">MNPDIPLQLLGGISARVFLRDYWQK</sequence>
<proteinExistence type="predicted"/>
<gene>
    <name evidence="1" type="ORF">PSYJA_24990</name>
</gene>
<name>F3FP96_PSESX</name>
<dbReference type="HOGENOM" id="CLU_3420191_0_0_6"/>
<reference evidence="1 2" key="1">
    <citation type="journal article" date="2011" name="PLoS Pathog.">
        <title>Dynamic evolution of pathogenicity revealed by sequencing and comparative genomics of 19 Pseudomonas syringae isolates.</title>
        <authorList>
            <person name="Baltrus D.A."/>
            <person name="Nishimura M.T."/>
            <person name="Romanchuk A."/>
            <person name="Chang J.H."/>
            <person name="Mukhtar M.S."/>
            <person name="Cherkis K."/>
            <person name="Roach J."/>
            <person name="Grant S.R."/>
            <person name="Jones C.D."/>
            <person name="Dangl J.L."/>
        </authorList>
    </citation>
    <scope>NUCLEOTIDE SEQUENCE [LARGE SCALE GENOMIC DNA]</scope>
    <source>
        <strain evidence="2">M301072PT</strain>
    </source>
</reference>
<dbReference type="AlphaFoldDB" id="F3FP96"/>
<organism evidence="1 2">
    <name type="scientific">Pseudomonas syringae pv. japonica str. M301072</name>
    <dbReference type="NCBI Taxonomy" id="629262"/>
    <lineage>
        <taxon>Bacteria</taxon>
        <taxon>Pseudomonadati</taxon>
        <taxon>Pseudomonadota</taxon>
        <taxon>Gammaproteobacteria</taxon>
        <taxon>Pseudomonadales</taxon>
        <taxon>Pseudomonadaceae</taxon>
        <taxon>Pseudomonas</taxon>
        <taxon>Pseudomonas syringae</taxon>
    </lineage>
</organism>
<evidence type="ECO:0000313" key="2">
    <source>
        <dbReference type="Proteomes" id="UP000004471"/>
    </source>
</evidence>
<comment type="caution">
    <text evidence="1">The sequence shown here is derived from an EMBL/GenBank/DDBJ whole genome shotgun (WGS) entry which is preliminary data.</text>
</comment>
<dbReference type="EMBL" id="AEAH01001124">
    <property type="protein sequence ID" value="EGH32038.1"/>
    <property type="molecule type" value="Genomic_DNA"/>
</dbReference>